<organism evidence="1 2">
    <name type="scientific">Entomophthora muscae</name>
    <dbReference type="NCBI Taxonomy" id="34485"/>
    <lineage>
        <taxon>Eukaryota</taxon>
        <taxon>Fungi</taxon>
        <taxon>Fungi incertae sedis</taxon>
        <taxon>Zoopagomycota</taxon>
        <taxon>Entomophthoromycotina</taxon>
        <taxon>Entomophthoromycetes</taxon>
        <taxon>Entomophthorales</taxon>
        <taxon>Entomophthoraceae</taxon>
        <taxon>Entomophthora</taxon>
    </lineage>
</organism>
<dbReference type="Proteomes" id="UP001165960">
    <property type="component" value="Unassembled WGS sequence"/>
</dbReference>
<dbReference type="EMBL" id="QTSX02001612">
    <property type="protein sequence ID" value="KAJ9080041.1"/>
    <property type="molecule type" value="Genomic_DNA"/>
</dbReference>
<comment type="caution">
    <text evidence="1">The sequence shown here is derived from an EMBL/GenBank/DDBJ whole genome shotgun (WGS) entry which is preliminary data.</text>
</comment>
<name>A0ACC2U008_9FUNG</name>
<accession>A0ACC2U008</accession>
<keyword evidence="2" id="KW-1185">Reference proteome</keyword>
<protein>
    <submittedName>
        <fullName evidence="1">Uncharacterized protein</fullName>
    </submittedName>
</protein>
<proteinExistence type="predicted"/>
<gene>
    <name evidence="1" type="ORF">DSO57_1029274</name>
</gene>
<sequence length="104" mass="11982">MSPFFANFGFDLESFPSNCKESAFPKADVIANRMKEVYPNLIEFLTKARSKYNKYADCHRSLAKEYHVGSYVYLNACNLKLNIPSKNWVPRRLVHSESWNASPA</sequence>
<evidence type="ECO:0000313" key="1">
    <source>
        <dbReference type="EMBL" id="KAJ9080041.1"/>
    </source>
</evidence>
<reference evidence="1" key="1">
    <citation type="submission" date="2022-04" db="EMBL/GenBank/DDBJ databases">
        <title>Genome of the entomopathogenic fungus Entomophthora muscae.</title>
        <authorList>
            <person name="Elya C."/>
            <person name="Lovett B.R."/>
            <person name="Lee E."/>
            <person name="Macias A.M."/>
            <person name="Hajek A.E."/>
            <person name="De Bivort B.L."/>
            <person name="Kasson M.T."/>
            <person name="De Fine Licht H.H."/>
            <person name="Stajich J.E."/>
        </authorList>
    </citation>
    <scope>NUCLEOTIDE SEQUENCE</scope>
    <source>
        <strain evidence="1">Berkeley</strain>
    </source>
</reference>
<evidence type="ECO:0000313" key="2">
    <source>
        <dbReference type="Proteomes" id="UP001165960"/>
    </source>
</evidence>